<dbReference type="AlphaFoldDB" id="A0A086LUF2"/>
<accession>A0A086LUF2</accession>
<keyword evidence="1" id="KW-0808">Transferase</keyword>
<organism evidence="1 2">
    <name type="scientific">Toxoplasma gondii RUB</name>
    <dbReference type="NCBI Taxonomy" id="935652"/>
    <lineage>
        <taxon>Eukaryota</taxon>
        <taxon>Sar</taxon>
        <taxon>Alveolata</taxon>
        <taxon>Apicomplexa</taxon>
        <taxon>Conoidasida</taxon>
        <taxon>Coccidia</taxon>
        <taxon>Eucoccidiorida</taxon>
        <taxon>Eimeriorina</taxon>
        <taxon>Sarcocystidae</taxon>
        <taxon>Toxoplasma</taxon>
    </lineage>
</organism>
<comment type="caution">
    <text evidence="1">The sequence shown here is derived from an EMBL/GenBank/DDBJ whole genome shotgun (WGS) entry which is preliminary data.</text>
</comment>
<keyword evidence="1" id="KW-0012">Acyltransferase</keyword>
<evidence type="ECO:0000313" key="2">
    <source>
        <dbReference type="Proteomes" id="UP000028834"/>
    </source>
</evidence>
<gene>
    <name evidence="1" type="ORF">TGRUB_243740B</name>
</gene>
<protein>
    <submittedName>
        <fullName evidence="1">WD domain, G-beta repeat-containing protein</fullName>
        <ecNumber evidence="1">2.3.1.48</ecNumber>
    </submittedName>
</protein>
<dbReference type="EMBL" id="AFYV02001965">
    <property type="protein sequence ID" value="KFG60270.1"/>
    <property type="molecule type" value="Genomic_DNA"/>
</dbReference>
<dbReference type="VEuPathDB" id="ToxoDB:TGRUB_243740B"/>
<feature type="non-terminal residue" evidence="1">
    <location>
        <position position="21"/>
    </location>
</feature>
<name>A0A086LUF2_TOXGO</name>
<feature type="non-terminal residue" evidence="1">
    <location>
        <position position="1"/>
    </location>
</feature>
<dbReference type="EC" id="2.3.1.48" evidence="1"/>
<dbReference type="GO" id="GO:0061733">
    <property type="term" value="F:protein-lysine-acetyltransferase activity"/>
    <property type="evidence" value="ECO:0007669"/>
    <property type="project" value="UniProtKB-EC"/>
</dbReference>
<evidence type="ECO:0000313" key="1">
    <source>
        <dbReference type="EMBL" id="KFG60270.1"/>
    </source>
</evidence>
<proteinExistence type="predicted"/>
<sequence>LDITKETLLQNMDGHPDYVLV</sequence>
<dbReference type="Proteomes" id="UP000028834">
    <property type="component" value="Unassembled WGS sequence"/>
</dbReference>
<reference evidence="1 2" key="1">
    <citation type="submission" date="2014-05" db="EMBL/GenBank/DDBJ databases">
        <authorList>
            <person name="Sibley D."/>
            <person name="Venepally P."/>
            <person name="Karamycheva S."/>
            <person name="Hadjithomas M."/>
            <person name="Khan A."/>
            <person name="Brunk B."/>
            <person name="Roos D."/>
            <person name="Caler E."/>
            <person name="Lorenzi H."/>
        </authorList>
    </citation>
    <scope>NUCLEOTIDE SEQUENCE [LARGE SCALE GENOMIC DNA]</scope>
    <source>
        <strain evidence="1 2">RUB</strain>
    </source>
</reference>